<accession>A0A0F9A163</accession>
<gene>
    <name evidence="1" type="ORF">LCGC14_2628420</name>
</gene>
<dbReference type="AlphaFoldDB" id="A0A0F9A163"/>
<evidence type="ECO:0000313" key="1">
    <source>
        <dbReference type="EMBL" id="KKL00842.1"/>
    </source>
</evidence>
<dbReference type="Gene3D" id="2.60.120.1110">
    <property type="match status" value="1"/>
</dbReference>
<dbReference type="EMBL" id="LAZR01045020">
    <property type="protein sequence ID" value="KKL00842.1"/>
    <property type="molecule type" value="Genomic_DNA"/>
</dbReference>
<proteinExistence type="predicted"/>
<organism evidence="1">
    <name type="scientific">marine sediment metagenome</name>
    <dbReference type="NCBI Taxonomy" id="412755"/>
    <lineage>
        <taxon>unclassified sequences</taxon>
        <taxon>metagenomes</taxon>
        <taxon>ecological metagenomes</taxon>
    </lineage>
</organism>
<sequence>MILDKNLEFADATSVANAAGVDNIGSTIDMTVVRDIGNGQPVYLVINVDTEIITGGSAGIIQFRLVSDSTEVPSADETPTLHAKSEDFVTDDSAANDSELNAGGYPFVIALPLEGPEYERYLGIQTVITTTTVTAGNINAFLTLDPVGWKAYPDATN</sequence>
<dbReference type="Pfam" id="PF21190">
    <property type="entry name" value="Bbp16"/>
    <property type="match status" value="1"/>
</dbReference>
<name>A0A0F9A163_9ZZZZ</name>
<protein>
    <submittedName>
        <fullName evidence="1">Uncharacterized protein</fullName>
    </submittedName>
</protein>
<dbReference type="InterPro" id="IPR048922">
    <property type="entry name" value="Bbp16"/>
</dbReference>
<reference evidence="1" key="1">
    <citation type="journal article" date="2015" name="Nature">
        <title>Complex archaea that bridge the gap between prokaryotes and eukaryotes.</title>
        <authorList>
            <person name="Spang A."/>
            <person name="Saw J.H."/>
            <person name="Jorgensen S.L."/>
            <person name="Zaremba-Niedzwiedzka K."/>
            <person name="Martijn J."/>
            <person name="Lind A.E."/>
            <person name="van Eijk R."/>
            <person name="Schleper C."/>
            <person name="Guy L."/>
            <person name="Ettema T.J."/>
        </authorList>
    </citation>
    <scope>NUCLEOTIDE SEQUENCE</scope>
</reference>
<comment type="caution">
    <text evidence="1">The sequence shown here is derived from an EMBL/GenBank/DDBJ whole genome shotgun (WGS) entry which is preliminary data.</text>
</comment>